<evidence type="ECO:0000313" key="2">
    <source>
        <dbReference type="EMBL" id="VEL15662.1"/>
    </source>
</evidence>
<organism evidence="2 3">
    <name type="scientific">Protopolystoma xenopodis</name>
    <dbReference type="NCBI Taxonomy" id="117903"/>
    <lineage>
        <taxon>Eukaryota</taxon>
        <taxon>Metazoa</taxon>
        <taxon>Spiralia</taxon>
        <taxon>Lophotrochozoa</taxon>
        <taxon>Platyhelminthes</taxon>
        <taxon>Monogenea</taxon>
        <taxon>Polyopisthocotylea</taxon>
        <taxon>Polystomatidea</taxon>
        <taxon>Polystomatidae</taxon>
        <taxon>Protopolystoma</taxon>
    </lineage>
</organism>
<evidence type="ECO:0000313" key="3">
    <source>
        <dbReference type="Proteomes" id="UP000784294"/>
    </source>
</evidence>
<evidence type="ECO:0000256" key="1">
    <source>
        <dbReference type="SAM" id="MobiDB-lite"/>
    </source>
</evidence>
<comment type="caution">
    <text evidence="2">The sequence shown here is derived from an EMBL/GenBank/DDBJ whole genome shotgun (WGS) entry which is preliminary data.</text>
</comment>
<reference evidence="2" key="1">
    <citation type="submission" date="2018-11" db="EMBL/GenBank/DDBJ databases">
        <authorList>
            <consortium name="Pathogen Informatics"/>
        </authorList>
    </citation>
    <scope>NUCLEOTIDE SEQUENCE</scope>
</reference>
<feature type="compositionally biased region" description="Low complexity" evidence="1">
    <location>
        <begin position="16"/>
        <end position="26"/>
    </location>
</feature>
<dbReference type="Proteomes" id="UP000784294">
    <property type="component" value="Unassembled WGS sequence"/>
</dbReference>
<dbReference type="EMBL" id="CAAALY010025387">
    <property type="protein sequence ID" value="VEL15662.1"/>
    <property type="molecule type" value="Genomic_DNA"/>
</dbReference>
<dbReference type="AlphaFoldDB" id="A0A3S5BS17"/>
<feature type="compositionally biased region" description="Polar residues" evidence="1">
    <location>
        <begin position="27"/>
        <end position="42"/>
    </location>
</feature>
<name>A0A3S5BS17_9PLAT</name>
<feature type="region of interest" description="Disordered" evidence="1">
    <location>
        <begin position="9"/>
        <end position="42"/>
    </location>
</feature>
<protein>
    <submittedName>
        <fullName evidence="2">Uncharacterized protein</fullName>
    </submittedName>
</protein>
<sequence>MFVYYRRKRRMREVQQKQQRQVRSSQPAQVSDQTCLDPSSSINAASRPTIINDLSCQSRYASSAATKTATTASITSAPVDDAHFTRKDETHFTLVSAGIEADYANSIRPSAADSTSPAKTSLADYATSTTHLNQGHPFQLPSSIGYRNSGAVIHLPTLNCSLGSVISPVAVSSSPTNRLPNCSVETWRYHAGAPRTARSPPGVLTEKITAGYNFSGSGPAAKAASFGPDLLAPVLS</sequence>
<proteinExistence type="predicted"/>
<accession>A0A3S5BS17</accession>
<gene>
    <name evidence="2" type="ORF">PXEA_LOCUS9102</name>
</gene>
<keyword evidence="3" id="KW-1185">Reference proteome</keyword>